<name>A0AAN7EI29_QUERU</name>
<reference evidence="2 3" key="1">
    <citation type="journal article" date="2023" name="G3 (Bethesda)">
        <title>A haplotype-resolved chromosome-scale genome for Quercus rubra L. provides insights into the genetics of adaptive traits for red oak species.</title>
        <authorList>
            <person name="Kapoor B."/>
            <person name="Jenkins J."/>
            <person name="Schmutz J."/>
            <person name="Zhebentyayeva T."/>
            <person name="Kuelheim C."/>
            <person name="Coggeshall M."/>
            <person name="Heim C."/>
            <person name="Lasky J.R."/>
            <person name="Leites L."/>
            <person name="Islam-Faridi N."/>
            <person name="Romero-Severson J."/>
            <person name="DeLeo V.L."/>
            <person name="Lucas S.M."/>
            <person name="Lazic D."/>
            <person name="Gailing O."/>
            <person name="Carlson J."/>
            <person name="Staton M."/>
        </authorList>
    </citation>
    <scope>NUCLEOTIDE SEQUENCE [LARGE SCALE GENOMIC DNA]</scope>
    <source>
        <strain evidence="2">Pseudo-F2</strain>
    </source>
</reference>
<sequence>MGSTSAQGSVGNGLAGDNLSQHQARLQAAAAAASIYEKSYVYPSANTLVPLLYAVLPQVQKTSADSTNTESSGPAFIGQPQQQFAIPGGPSNFPFPQSPHCIFVPFQTPGANVTYGGRFGSNLNIPDSQLEAQKKILSNQIEVMQNQLRLLQKPKVEENLEIGPTSSSDSKGKNVAASTSSSVSDCVRLGETEVDK</sequence>
<gene>
    <name evidence="2" type="ORF">RGQ29_030655</name>
</gene>
<dbReference type="AlphaFoldDB" id="A0AAN7EI29"/>
<protein>
    <submittedName>
        <fullName evidence="2">Uncharacterized protein</fullName>
    </submittedName>
</protein>
<dbReference type="Proteomes" id="UP001324115">
    <property type="component" value="Unassembled WGS sequence"/>
</dbReference>
<evidence type="ECO:0000313" key="2">
    <source>
        <dbReference type="EMBL" id="KAK4572305.1"/>
    </source>
</evidence>
<evidence type="ECO:0000256" key="1">
    <source>
        <dbReference type="SAM" id="MobiDB-lite"/>
    </source>
</evidence>
<organism evidence="2 3">
    <name type="scientific">Quercus rubra</name>
    <name type="common">Northern red oak</name>
    <name type="synonym">Quercus borealis</name>
    <dbReference type="NCBI Taxonomy" id="3512"/>
    <lineage>
        <taxon>Eukaryota</taxon>
        <taxon>Viridiplantae</taxon>
        <taxon>Streptophyta</taxon>
        <taxon>Embryophyta</taxon>
        <taxon>Tracheophyta</taxon>
        <taxon>Spermatophyta</taxon>
        <taxon>Magnoliopsida</taxon>
        <taxon>eudicotyledons</taxon>
        <taxon>Gunneridae</taxon>
        <taxon>Pentapetalae</taxon>
        <taxon>rosids</taxon>
        <taxon>fabids</taxon>
        <taxon>Fagales</taxon>
        <taxon>Fagaceae</taxon>
        <taxon>Quercus</taxon>
    </lineage>
</organism>
<comment type="caution">
    <text evidence="2">The sequence shown here is derived from an EMBL/GenBank/DDBJ whole genome shotgun (WGS) entry which is preliminary data.</text>
</comment>
<dbReference type="EMBL" id="JAXUIC010000009">
    <property type="protein sequence ID" value="KAK4572305.1"/>
    <property type="molecule type" value="Genomic_DNA"/>
</dbReference>
<accession>A0AAN7EI29</accession>
<proteinExistence type="predicted"/>
<feature type="region of interest" description="Disordered" evidence="1">
    <location>
        <begin position="155"/>
        <end position="196"/>
    </location>
</feature>
<keyword evidence="3" id="KW-1185">Reference proteome</keyword>
<evidence type="ECO:0000313" key="3">
    <source>
        <dbReference type="Proteomes" id="UP001324115"/>
    </source>
</evidence>